<accession>A0ABT0FUZ3</accession>
<organism evidence="2 3">
    <name type="scientific">Actinomadura luzonensis</name>
    <dbReference type="NCBI Taxonomy" id="2805427"/>
    <lineage>
        <taxon>Bacteria</taxon>
        <taxon>Bacillati</taxon>
        <taxon>Actinomycetota</taxon>
        <taxon>Actinomycetes</taxon>
        <taxon>Streptosporangiales</taxon>
        <taxon>Thermomonosporaceae</taxon>
        <taxon>Actinomadura</taxon>
    </lineage>
</organism>
<gene>
    <name evidence="2" type="ORF">MF672_018300</name>
</gene>
<protein>
    <submittedName>
        <fullName evidence="2">Uncharacterized protein</fullName>
    </submittedName>
</protein>
<keyword evidence="3" id="KW-1185">Reference proteome</keyword>
<sequence>MDVLTLLAVVALLAGVLVALTQKVWPVALLCLGLLFSVLADAGLIVR</sequence>
<comment type="caution">
    <text evidence="2">The sequence shown here is derived from an EMBL/GenBank/DDBJ whole genome shotgun (WGS) entry which is preliminary data.</text>
</comment>
<reference evidence="2 3" key="1">
    <citation type="submission" date="2022-04" db="EMBL/GenBank/DDBJ databases">
        <title>Genome draft of Actinomadura sp. ATCC 31491.</title>
        <authorList>
            <person name="Shi X."/>
            <person name="Du Y."/>
        </authorList>
    </citation>
    <scope>NUCLEOTIDE SEQUENCE [LARGE SCALE GENOMIC DNA]</scope>
    <source>
        <strain evidence="2 3">ATCC 31491</strain>
    </source>
</reference>
<evidence type="ECO:0000313" key="3">
    <source>
        <dbReference type="Proteomes" id="UP001317259"/>
    </source>
</evidence>
<keyword evidence="1" id="KW-0812">Transmembrane</keyword>
<proteinExistence type="predicted"/>
<evidence type="ECO:0000313" key="2">
    <source>
        <dbReference type="EMBL" id="MCK2215728.1"/>
    </source>
</evidence>
<dbReference type="EMBL" id="JAKRKC020000001">
    <property type="protein sequence ID" value="MCK2215728.1"/>
    <property type="molecule type" value="Genomic_DNA"/>
</dbReference>
<dbReference type="RefSeq" id="WP_242384168.1">
    <property type="nucleotide sequence ID" value="NZ_JAKRKC020000001.1"/>
</dbReference>
<evidence type="ECO:0000256" key="1">
    <source>
        <dbReference type="SAM" id="Phobius"/>
    </source>
</evidence>
<dbReference type="Proteomes" id="UP001317259">
    <property type="component" value="Unassembled WGS sequence"/>
</dbReference>
<name>A0ABT0FUZ3_9ACTN</name>
<keyword evidence="1" id="KW-0472">Membrane</keyword>
<feature type="transmembrane region" description="Helical" evidence="1">
    <location>
        <begin position="29"/>
        <end position="46"/>
    </location>
</feature>
<keyword evidence="1" id="KW-1133">Transmembrane helix</keyword>